<protein>
    <submittedName>
        <fullName evidence="2">Symporter YjmB</fullName>
    </submittedName>
</protein>
<feature type="transmembrane region" description="Helical" evidence="1">
    <location>
        <begin position="51"/>
        <end position="72"/>
    </location>
</feature>
<organism evidence="2 3">
    <name type="scientific">Vallitalea longa</name>
    <dbReference type="NCBI Taxonomy" id="2936439"/>
    <lineage>
        <taxon>Bacteria</taxon>
        <taxon>Bacillati</taxon>
        <taxon>Bacillota</taxon>
        <taxon>Clostridia</taxon>
        <taxon>Lachnospirales</taxon>
        <taxon>Vallitaleaceae</taxon>
        <taxon>Vallitalea</taxon>
    </lineage>
</organism>
<dbReference type="InterPro" id="IPR039672">
    <property type="entry name" value="MFS_2"/>
</dbReference>
<dbReference type="Pfam" id="PF13347">
    <property type="entry name" value="MFS_2"/>
    <property type="match status" value="1"/>
</dbReference>
<evidence type="ECO:0000256" key="1">
    <source>
        <dbReference type="SAM" id="Phobius"/>
    </source>
</evidence>
<feature type="transmembrane region" description="Helical" evidence="1">
    <location>
        <begin position="123"/>
        <end position="148"/>
    </location>
</feature>
<keyword evidence="1" id="KW-0472">Membrane</keyword>
<dbReference type="InterPro" id="IPR036259">
    <property type="entry name" value="MFS_trans_sf"/>
</dbReference>
<evidence type="ECO:0000313" key="3">
    <source>
        <dbReference type="Proteomes" id="UP001144256"/>
    </source>
</evidence>
<name>A0A9W5YB04_9FIRM</name>
<dbReference type="GO" id="GO:0015293">
    <property type="term" value="F:symporter activity"/>
    <property type="evidence" value="ECO:0007669"/>
    <property type="project" value="InterPro"/>
</dbReference>
<dbReference type="EMBL" id="BRLB01000011">
    <property type="protein sequence ID" value="GKX30652.1"/>
    <property type="molecule type" value="Genomic_DNA"/>
</dbReference>
<keyword evidence="3" id="KW-1185">Reference proteome</keyword>
<dbReference type="RefSeq" id="WP_281817030.1">
    <property type="nucleotide sequence ID" value="NZ_BRLB01000011.1"/>
</dbReference>
<proteinExistence type="predicted"/>
<dbReference type="PANTHER" id="PTHR11328">
    <property type="entry name" value="MAJOR FACILITATOR SUPERFAMILY DOMAIN-CONTAINING PROTEIN"/>
    <property type="match status" value="1"/>
</dbReference>
<feature type="transmembrane region" description="Helical" evidence="1">
    <location>
        <begin position="249"/>
        <end position="266"/>
    </location>
</feature>
<feature type="transmembrane region" description="Helical" evidence="1">
    <location>
        <begin position="386"/>
        <end position="410"/>
    </location>
</feature>
<comment type="caution">
    <text evidence="2">The sequence shown here is derived from an EMBL/GenBank/DDBJ whole genome shotgun (WGS) entry which is preliminary data.</text>
</comment>
<dbReference type="SUPFAM" id="SSF103473">
    <property type="entry name" value="MFS general substrate transporter"/>
    <property type="match status" value="1"/>
</dbReference>
<keyword evidence="1" id="KW-0812">Transmembrane</keyword>
<reference evidence="2" key="1">
    <citation type="submission" date="2022-06" db="EMBL/GenBank/DDBJ databases">
        <title>Vallitalea longa sp. nov., an anaerobic bacterium isolated from marine sediment.</title>
        <authorList>
            <person name="Hirano S."/>
            <person name="Terahara T."/>
            <person name="Mori K."/>
            <person name="Hamada M."/>
            <person name="Matsumoto R."/>
            <person name="Kobayashi T."/>
        </authorList>
    </citation>
    <scope>NUCLEOTIDE SEQUENCE</scope>
    <source>
        <strain evidence="2">SH18-1</strain>
    </source>
</reference>
<dbReference type="Gene3D" id="1.20.1250.20">
    <property type="entry name" value="MFS general substrate transporter like domains"/>
    <property type="match status" value="1"/>
</dbReference>
<feature type="transmembrane region" description="Helical" evidence="1">
    <location>
        <begin position="341"/>
        <end position="365"/>
    </location>
</feature>
<feature type="transmembrane region" description="Helical" evidence="1">
    <location>
        <begin position="272"/>
        <end position="303"/>
    </location>
</feature>
<dbReference type="AlphaFoldDB" id="A0A9W5YB04"/>
<dbReference type="GO" id="GO:0005886">
    <property type="term" value="C:plasma membrane"/>
    <property type="evidence" value="ECO:0007669"/>
    <property type="project" value="TreeGrafter"/>
</dbReference>
<feature type="transmembrane region" description="Helical" evidence="1">
    <location>
        <begin position="422"/>
        <end position="441"/>
    </location>
</feature>
<feature type="transmembrane region" description="Helical" evidence="1">
    <location>
        <begin position="12"/>
        <end position="35"/>
    </location>
</feature>
<dbReference type="GO" id="GO:0008643">
    <property type="term" value="P:carbohydrate transport"/>
    <property type="evidence" value="ECO:0007669"/>
    <property type="project" value="InterPro"/>
</dbReference>
<feature type="transmembrane region" description="Helical" evidence="1">
    <location>
        <begin position="160"/>
        <end position="179"/>
    </location>
</feature>
<keyword evidence="1" id="KW-1133">Transmembrane helix</keyword>
<feature type="transmembrane region" description="Helical" evidence="1">
    <location>
        <begin position="93"/>
        <end position="111"/>
    </location>
</feature>
<dbReference type="Proteomes" id="UP001144256">
    <property type="component" value="Unassembled WGS sequence"/>
</dbReference>
<sequence>MKRLSLKEKLTYACGNLGISLLTVIHMLFLVYFFFPPKDAGIPYHIPQTSFFMGITILGVVMSLGRIFDAFTDPLIAHLSDKSENKRGKRIPFLRKFSIPFAISYVAIFFVPVPGEISVINIIWLTIWLFLCALFLTLYGVPYFSLLVHIAKTSEDKVDLCTFSSAFWFAGFIIVSSASNLWDGISKIFGVDRLVSMQFAFALLAIIGLMCLSIPAYLINEKKYETNDIKIVNERLIPSLKKVLKNRNFICYLIGNTGYSIATYMFETGLIYFITVLAVLEAGVQGTLTLIIGALTLLCYPLINKMAKKIGKKIVMKFGFLLFALTFIVISFLGIGNMNVYILLGMIVLLVPYSQATFGILPSAITADCAAYDKYKSGEDKPGMYGAVNGFFSKLGGSLAMVIFTSLLLLGKDIGDDMGIRVIAIFGTILSFAGIIAINRYNEKEILSYTKQNEYFDENSYTEREENSDKINTV</sequence>
<dbReference type="PANTHER" id="PTHR11328:SF24">
    <property type="entry name" value="MAJOR FACILITATOR SUPERFAMILY (MFS) PROFILE DOMAIN-CONTAINING PROTEIN"/>
    <property type="match status" value="1"/>
</dbReference>
<feature type="transmembrane region" description="Helical" evidence="1">
    <location>
        <begin position="315"/>
        <end position="335"/>
    </location>
</feature>
<feature type="transmembrane region" description="Helical" evidence="1">
    <location>
        <begin position="199"/>
        <end position="219"/>
    </location>
</feature>
<gene>
    <name evidence="2" type="primary">yjmB</name>
    <name evidence="2" type="ORF">SH1V18_31320</name>
</gene>
<accession>A0A9W5YB04</accession>
<evidence type="ECO:0000313" key="2">
    <source>
        <dbReference type="EMBL" id="GKX30652.1"/>
    </source>
</evidence>